<dbReference type="InterPro" id="IPR009057">
    <property type="entry name" value="Homeodomain-like_sf"/>
</dbReference>
<feature type="compositionally biased region" description="Basic and acidic residues" evidence="7">
    <location>
        <begin position="176"/>
        <end position="191"/>
    </location>
</feature>
<dbReference type="OMA" id="NYRPRAK"/>
<evidence type="ECO:0000256" key="5">
    <source>
        <dbReference type="PROSITE-ProRule" id="PRU00108"/>
    </source>
</evidence>
<feature type="domain" description="Homeobox" evidence="8">
    <location>
        <begin position="191"/>
        <end position="251"/>
    </location>
</feature>
<gene>
    <name evidence="10" type="primary">LOC110973961</name>
</gene>
<evidence type="ECO:0000256" key="1">
    <source>
        <dbReference type="ARBA" id="ARBA00004123"/>
    </source>
</evidence>
<comment type="subcellular location">
    <subcellularLocation>
        <location evidence="1 5 6">Nucleus</location>
    </subcellularLocation>
</comment>
<feature type="region of interest" description="Disordered" evidence="7">
    <location>
        <begin position="276"/>
        <end position="342"/>
    </location>
</feature>
<dbReference type="RefSeq" id="XP_022080923.1">
    <property type="nucleotide sequence ID" value="XM_022225231.1"/>
</dbReference>
<dbReference type="AlphaFoldDB" id="A0A8B7XJE4"/>
<evidence type="ECO:0000256" key="2">
    <source>
        <dbReference type="ARBA" id="ARBA00023125"/>
    </source>
</evidence>
<reference evidence="10" key="1">
    <citation type="submission" date="2025-08" db="UniProtKB">
        <authorList>
            <consortium name="RefSeq"/>
        </authorList>
    </citation>
    <scope>IDENTIFICATION</scope>
</reference>
<keyword evidence="3 5" id="KW-0371">Homeobox</keyword>
<dbReference type="CDD" id="cd00086">
    <property type="entry name" value="homeodomain"/>
    <property type="match status" value="1"/>
</dbReference>
<feature type="compositionally biased region" description="Basic residues" evidence="7">
    <location>
        <begin position="127"/>
        <end position="144"/>
    </location>
</feature>
<dbReference type="Gene3D" id="1.10.10.60">
    <property type="entry name" value="Homeodomain-like"/>
    <property type="match status" value="1"/>
</dbReference>
<keyword evidence="2 5" id="KW-0238">DNA-binding</keyword>
<feature type="compositionally biased region" description="Basic and acidic residues" evidence="7">
    <location>
        <begin position="145"/>
        <end position="164"/>
    </location>
</feature>
<feature type="compositionally biased region" description="Low complexity" evidence="7">
    <location>
        <begin position="280"/>
        <end position="307"/>
    </location>
</feature>
<dbReference type="PROSITE" id="PS50071">
    <property type="entry name" value="HOMEOBOX_2"/>
    <property type="match status" value="1"/>
</dbReference>
<dbReference type="PROSITE" id="PS00027">
    <property type="entry name" value="HOMEOBOX_1"/>
    <property type="match status" value="1"/>
</dbReference>
<evidence type="ECO:0000256" key="4">
    <source>
        <dbReference type="ARBA" id="ARBA00023242"/>
    </source>
</evidence>
<evidence type="ECO:0000256" key="3">
    <source>
        <dbReference type="ARBA" id="ARBA00023155"/>
    </source>
</evidence>
<dbReference type="GO" id="GO:0000981">
    <property type="term" value="F:DNA-binding transcription factor activity, RNA polymerase II-specific"/>
    <property type="evidence" value="ECO:0007669"/>
    <property type="project" value="InterPro"/>
</dbReference>
<dbReference type="SUPFAM" id="SSF46689">
    <property type="entry name" value="Homeodomain-like"/>
    <property type="match status" value="1"/>
</dbReference>
<dbReference type="InterPro" id="IPR020479">
    <property type="entry name" value="HD_metazoa"/>
</dbReference>
<dbReference type="PRINTS" id="PR00024">
    <property type="entry name" value="HOMEOBOX"/>
</dbReference>
<evidence type="ECO:0000256" key="7">
    <source>
        <dbReference type="SAM" id="MobiDB-lite"/>
    </source>
</evidence>
<dbReference type="PANTHER" id="PTHR24340">
    <property type="entry name" value="HOMEOBOX PROTEIN NKX"/>
    <property type="match status" value="1"/>
</dbReference>
<feature type="compositionally biased region" description="Low complexity" evidence="7">
    <location>
        <begin position="107"/>
        <end position="116"/>
    </location>
</feature>
<feature type="compositionally biased region" description="Acidic residues" evidence="7">
    <location>
        <begin position="308"/>
        <end position="324"/>
    </location>
</feature>
<dbReference type="KEGG" id="aplc:110973961"/>
<keyword evidence="9" id="KW-1185">Reference proteome</keyword>
<accession>A0A8B7XJE4</accession>
<organism evidence="9 10">
    <name type="scientific">Acanthaster planci</name>
    <name type="common">Crown-of-thorns starfish</name>
    <dbReference type="NCBI Taxonomy" id="133434"/>
    <lineage>
        <taxon>Eukaryota</taxon>
        <taxon>Metazoa</taxon>
        <taxon>Echinodermata</taxon>
        <taxon>Eleutherozoa</taxon>
        <taxon>Asterozoa</taxon>
        <taxon>Asteroidea</taxon>
        <taxon>Valvatacea</taxon>
        <taxon>Valvatida</taxon>
        <taxon>Acanthasteridae</taxon>
        <taxon>Acanthaster</taxon>
    </lineage>
</organism>
<dbReference type="PANTHER" id="PTHR24340:SF70">
    <property type="entry name" value="NK7.1, ISOFORM A"/>
    <property type="match status" value="1"/>
</dbReference>
<evidence type="ECO:0000313" key="10">
    <source>
        <dbReference type="RefSeq" id="XP_022080923.1"/>
    </source>
</evidence>
<dbReference type="OrthoDB" id="6159439at2759"/>
<evidence type="ECO:0000259" key="8">
    <source>
        <dbReference type="PROSITE" id="PS50071"/>
    </source>
</evidence>
<feature type="compositionally biased region" description="Basic and acidic residues" evidence="7">
    <location>
        <begin position="328"/>
        <end position="338"/>
    </location>
</feature>
<dbReference type="GeneID" id="110973961"/>
<dbReference type="InterPro" id="IPR001356">
    <property type="entry name" value="HD"/>
</dbReference>
<dbReference type="GO" id="GO:0030154">
    <property type="term" value="P:cell differentiation"/>
    <property type="evidence" value="ECO:0007669"/>
    <property type="project" value="TreeGrafter"/>
</dbReference>
<proteinExistence type="predicted"/>
<dbReference type="GO" id="GO:0005634">
    <property type="term" value="C:nucleus"/>
    <property type="evidence" value="ECO:0007669"/>
    <property type="project" value="UniProtKB-SubCell"/>
</dbReference>
<keyword evidence="4 5" id="KW-0539">Nucleus</keyword>
<dbReference type="Pfam" id="PF00046">
    <property type="entry name" value="Homeodomain"/>
    <property type="match status" value="1"/>
</dbReference>
<sequence>MFPQYRTDLLAMGLSSSKFHPMPVVSAAAFFPPVVAIGTWHPHNYRPRAKRPTPYYIADILGLWEREAAVAAAAESQRKLGLISAEHARAMTLADSPAVVSGGGKPSGKSASSSPGNLSADMDKRGVVKHAKDGHHHHHHQSKTHSKEVVEIVTDHTSDNRESVDSNEDENSGGAADRKRKGEGEMPDGKEKKKKARTTFSGRQIFELEKQFEAKKYLSASERAELATLLNVTDTQVKIWFQNRRTKWKKMEGISNAEAAEHKIGGPKHIDTIRQKQNSEAATAAAVAGTAEKASSPPMRAMAAPAPGDDDDDDEDEEEEDEDVNGVQEERCGSLCRDDGEDEMEVEVVPVAETAVAVTGTESEHGMEGRKEKCLKEEDRISGQEVGQRRRLACECDSVLPVSHHPLAVQTLASSSSSVAGLTPPPQPPCEASIEDTTEAKVGHVILRDEENGERENKMWESHARNTETILTDHYHQCH</sequence>
<dbReference type="InterPro" id="IPR017970">
    <property type="entry name" value="Homeobox_CS"/>
</dbReference>
<feature type="DNA-binding region" description="Homeobox" evidence="5">
    <location>
        <begin position="193"/>
        <end position="252"/>
    </location>
</feature>
<name>A0A8B7XJE4_ACAPL</name>
<protein>
    <submittedName>
        <fullName evidence="10">Homeobox protein Nkx-6.1-like</fullName>
    </submittedName>
</protein>
<evidence type="ECO:0000313" key="9">
    <source>
        <dbReference type="Proteomes" id="UP000694845"/>
    </source>
</evidence>
<dbReference type="InterPro" id="IPR050394">
    <property type="entry name" value="Homeobox_NK-like"/>
</dbReference>
<evidence type="ECO:0000256" key="6">
    <source>
        <dbReference type="RuleBase" id="RU000682"/>
    </source>
</evidence>
<dbReference type="GO" id="GO:0000978">
    <property type="term" value="F:RNA polymerase II cis-regulatory region sequence-specific DNA binding"/>
    <property type="evidence" value="ECO:0007669"/>
    <property type="project" value="TreeGrafter"/>
</dbReference>
<feature type="region of interest" description="Disordered" evidence="7">
    <location>
        <begin position="96"/>
        <end position="198"/>
    </location>
</feature>
<dbReference type="Proteomes" id="UP000694845">
    <property type="component" value="Unplaced"/>
</dbReference>
<dbReference type="SMART" id="SM00389">
    <property type="entry name" value="HOX"/>
    <property type="match status" value="1"/>
</dbReference>